<feature type="region of interest" description="Disordered" evidence="1">
    <location>
        <begin position="169"/>
        <end position="195"/>
    </location>
</feature>
<keyword evidence="3" id="KW-1185">Reference proteome</keyword>
<name>A0ABC8SMT9_9AQUA</name>
<feature type="compositionally biased region" description="Low complexity" evidence="1">
    <location>
        <begin position="46"/>
        <end position="58"/>
    </location>
</feature>
<protein>
    <submittedName>
        <fullName evidence="2">Uncharacterized protein</fullName>
    </submittedName>
</protein>
<organism evidence="2 3">
    <name type="scientific">Ilex paraguariensis</name>
    <name type="common">yerba mate</name>
    <dbReference type="NCBI Taxonomy" id="185542"/>
    <lineage>
        <taxon>Eukaryota</taxon>
        <taxon>Viridiplantae</taxon>
        <taxon>Streptophyta</taxon>
        <taxon>Embryophyta</taxon>
        <taxon>Tracheophyta</taxon>
        <taxon>Spermatophyta</taxon>
        <taxon>Magnoliopsida</taxon>
        <taxon>eudicotyledons</taxon>
        <taxon>Gunneridae</taxon>
        <taxon>Pentapetalae</taxon>
        <taxon>asterids</taxon>
        <taxon>campanulids</taxon>
        <taxon>Aquifoliales</taxon>
        <taxon>Aquifoliaceae</taxon>
        <taxon>Ilex</taxon>
    </lineage>
</organism>
<feature type="compositionally biased region" description="Polar residues" evidence="1">
    <location>
        <begin position="1"/>
        <end position="15"/>
    </location>
</feature>
<dbReference type="Proteomes" id="UP001642360">
    <property type="component" value="Unassembled WGS sequence"/>
</dbReference>
<gene>
    <name evidence="2" type="ORF">ILEXP_LOCUS24832</name>
</gene>
<proteinExistence type="predicted"/>
<feature type="region of interest" description="Disordered" evidence="1">
    <location>
        <begin position="1"/>
        <end position="58"/>
    </location>
</feature>
<dbReference type="EMBL" id="CAUOFW020002835">
    <property type="protein sequence ID" value="CAK9156328.1"/>
    <property type="molecule type" value="Genomic_DNA"/>
</dbReference>
<evidence type="ECO:0000256" key="1">
    <source>
        <dbReference type="SAM" id="MobiDB-lite"/>
    </source>
</evidence>
<feature type="region of interest" description="Disordered" evidence="1">
    <location>
        <begin position="110"/>
        <end position="133"/>
    </location>
</feature>
<reference evidence="2 3" key="1">
    <citation type="submission" date="2024-02" db="EMBL/GenBank/DDBJ databases">
        <authorList>
            <person name="Vignale AGUSTIN F."/>
            <person name="Sosa J E."/>
            <person name="Modenutti C."/>
        </authorList>
    </citation>
    <scope>NUCLEOTIDE SEQUENCE [LARGE SCALE GENOMIC DNA]</scope>
</reference>
<evidence type="ECO:0000313" key="3">
    <source>
        <dbReference type="Proteomes" id="UP001642360"/>
    </source>
</evidence>
<accession>A0ABC8SMT9</accession>
<comment type="caution">
    <text evidence="2">The sequence shown here is derived from an EMBL/GenBank/DDBJ whole genome shotgun (WGS) entry which is preliminary data.</text>
</comment>
<dbReference type="AlphaFoldDB" id="A0ABC8SMT9"/>
<evidence type="ECO:0000313" key="2">
    <source>
        <dbReference type="EMBL" id="CAK9156328.1"/>
    </source>
</evidence>
<sequence>MTELELSSQADQAGSANRRLGDASQPTLGDTNRGEEVPGPLCVLESGAHGAGSSDASGASLRGPFLSHLGGAPSVPNVISWLETGVRTTGDDGFIGLGVDPGSGNGSMQAPCAGGDADKKKGNTLKGNDARQKGGDALGMLCEVKTMDADLGPGLRRLKPRGWRRGRAWQSPGFGGASANSHRVLDGDSGKRSSSGRLLGALRGNQVGMLRSQSNVIGFATEGERDIFPQGAHSDKDIMKEATLGIQRGKGIARDDGSKVTSIFSTIDCDDDVILIVSSYHIPPTVMPQNPP</sequence>